<comment type="catalytic activity">
    <reaction evidence="1">
        <text>ATP + protein L-histidine = ADP + protein N-phospho-L-histidine.</text>
        <dbReference type="EC" id="2.7.13.3"/>
    </reaction>
</comment>
<evidence type="ECO:0000313" key="5">
    <source>
        <dbReference type="EMBL" id="GAK55118.1"/>
    </source>
</evidence>
<dbReference type="Gene3D" id="3.30.565.10">
    <property type="entry name" value="Histidine kinase-like ATPase, C-terminal domain"/>
    <property type="match status" value="1"/>
</dbReference>
<dbReference type="Gene3D" id="1.10.287.130">
    <property type="match status" value="1"/>
</dbReference>
<dbReference type="InterPro" id="IPR005467">
    <property type="entry name" value="His_kinase_dom"/>
</dbReference>
<dbReference type="PANTHER" id="PTHR43065">
    <property type="entry name" value="SENSOR HISTIDINE KINASE"/>
    <property type="match status" value="1"/>
</dbReference>
<dbReference type="HOGENOM" id="CLU_547090_0_0_0"/>
<gene>
    <name evidence="5" type="ORF">U27_01949</name>
</gene>
<keyword evidence="5" id="KW-0418">Kinase</keyword>
<reference evidence="5" key="1">
    <citation type="journal article" date="2015" name="PeerJ">
        <title>First genomic representation of candidate bacterial phylum KSB3 points to enhanced environmental sensing as a trigger of wastewater bulking.</title>
        <authorList>
            <person name="Sekiguchi Y."/>
            <person name="Ohashi A."/>
            <person name="Parks D.H."/>
            <person name="Yamauchi T."/>
            <person name="Tyson G.W."/>
            <person name="Hugenholtz P."/>
        </authorList>
    </citation>
    <scope>NUCLEOTIDE SEQUENCE [LARGE SCALE GENOMIC DNA]</scope>
</reference>
<name>A0A0S6WBS9_VECG1</name>
<dbReference type="Pfam" id="PF02518">
    <property type="entry name" value="HATPase_c"/>
    <property type="match status" value="1"/>
</dbReference>
<evidence type="ECO:0000256" key="2">
    <source>
        <dbReference type="ARBA" id="ARBA00012438"/>
    </source>
</evidence>
<evidence type="ECO:0000259" key="4">
    <source>
        <dbReference type="PROSITE" id="PS50109"/>
    </source>
</evidence>
<dbReference type="InterPro" id="IPR003594">
    <property type="entry name" value="HATPase_dom"/>
</dbReference>
<accession>A0A0S6WBS9</accession>
<dbReference type="AlphaFoldDB" id="A0A0S6WBS9"/>
<organism evidence="5">
    <name type="scientific">Vecturithrix granuli</name>
    <dbReference type="NCBI Taxonomy" id="1499967"/>
    <lineage>
        <taxon>Bacteria</taxon>
        <taxon>Candidatus Moduliflexota</taxon>
        <taxon>Candidatus Vecturitrichia</taxon>
        <taxon>Candidatus Vecturitrichales</taxon>
        <taxon>Candidatus Vecturitrichaceae</taxon>
        <taxon>Candidatus Vecturithrix</taxon>
    </lineage>
</organism>
<dbReference type="SUPFAM" id="SSF55874">
    <property type="entry name" value="ATPase domain of HSP90 chaperone/DNA topoisomerase II/histidine kinase"/>
    <property type="match status" value="1"/>
</dbReference>
<dbReference type="PANTHER" id="PTHR43065:SF48">
    <property type="entry name" value="HISTIDINE KINASE"/>
    <property type="match status" value="1"/>
</dbReference>
<dbReference type="EMBL" id="DF820463">
    <property type="protein sequence ID" value="GAK55118.1"/>
    <property type="molecule type" value="Genomic_DNA"/>
</dbReference>
<evidence type="ECO:0000256" key="3">
    <source>
        <dbReference type="ARBA" id="ARBA00022553"/>
    </source>
</evidence>
<dbReference type="EC" id="2.7.13.3" evidence="2"/>
<dbReference type="InterPro" id="IPR036890">
    <property type="entry name" value="HATPase_C_sf"/>
</dbReference>
<evidence type="ECO:0000313" key="6">
    <source>
        <dbReference type="Proteomes" id="UP000030661"/>
    </source>
</evidence>
<dbReference type="eggNOG" id="COG4191">
    <property type="taxonomic scope" value="Bacteria"/>
</dbReference>
<dbReference type="InterPro" id="IPR004358">
    <property type="entry name" value="Sig_transdc_His_kin-like_C"/>
</dbReference>
<dbReference type="GO" id="GO:0000155">
    <property type="term" value="F:phosphorelay sensor kinase activity"/>
    <property type="evidence" value="ECO:0007669"/>
    <property type="project" value="InterPro"/>
</dbReference>
<sequence length="498" mass="56193">MVQERQRYNVLVIGQTPKIMRLVNILKKDMAVFHVPAWEKVADILQHDLALIVADQHALDLSPKTPAEMLAAFPEILWIFLFEAHKKPVPDLTKHKNLYHALVSSWNPGEIANLVHRALEYSHLRATQQQLQNELAQFKAQVLPEQAHPTLNGSASSDSQWDAIYREFQSTLGKIVFSEKMITLGKMVAGIAHEINTPSGAINAAIVNMTHHLKLLLNSLYELETRGVTRDHARQMMQIVAKMLDMLDTPQRISPGEIRIEQRKISDLLQQRDLEDPRKIAKDIARMGLGENTEEILTLAQIYTLESVLQLFIHCSRVISSARDIQLSIDVLTRIIQALKSYSYPEQEKPEFADIHESIAIALILLNNKLKHQIHVEYQPTDLPSIWCYPSELSHVWINIIHNAIQAIEGEGQILIETFATPEYIGVKISDNGQGIPPEIQSKIFEASFTTKPRGEGTGLGLYIAQQIIKKHQGTITMTSAAGQTTFEVHLPRHLSPN</sequence>
<dbReference type="PROSITE" id="PS50109">
    <property type="entry name" value="HIS_KIN"/>
    <property type="match status" value="1"/>
</dbReference>
<dbReference type="STRING" id="1499967.U27_01949"/>
<dbReference type="InterPro" id="IPR003661">
    <property type="entry name" value="HisK_dim/P_dom"/>
</dbReference>
<keyword evidence="5" id="KW-0808">Transferase</keyword>
<proteinExistence type="predicted"/>
<dbReference type="PRINTS" id="PR00344">
    <property type="entry name" value="BCTRLSENSOR"/>
</dbReference>
<feature type="domain" description="Histidine kinase" evidence="4">
    <location>
        <begin position="373"/>
        <end position="495"/>
    </location>
</feature>
<keyword evidence="3" id="KW-0597">Phosphoprotein</keyword>
<keyword evidence="6" id="KW-1185">Reference proteome</keyword>
<dbReference type="SMART" id="SM00387">
    <property type="entry name" value="HATPase_c"/>
    <property type="match status" value="1"/>
</dbReference>
<dbReference type="CDD" id="cd00082">
    <property type="entry name" value="HisKA"/>
    <property type="match status" value="1"/>
</dbReference>
<protein>
    <recommendedName>
        <fullName evidence="2">histidine kinase</fullName>
        <ecNumber evidence="2">2.7.13.3</ecNumber>
    </recommendedName>
</protein>
<evidence type="ECO:0000256" key="1">
    <source>
        <dbReference type="ARBA" id="ARBA00000085"/>
    </source>
</evidence>
<dbReference type="Proteomes" id="UP000030661">
    <property type="component" value="Unassembled WGS sequence"/>
</dbReference>